<dbReference type="GO" id="GO:0000723">
    <property type="term" value="P:telomere maintenance"/>
    <property type="evidence" value="ECO:0007669"/>
    <property type="project" value="TreeGrafter"/>
</dbReference>
<dbReference type="GO" id="GO:0030145">
    <property type="term" value="F:manganese ion binding"/>
    <property type="evidence" value="ECO:0007669"/>
    <property type="project" value="InterPro"/>
</dbReference>
<evidence type="ECO:0000256" key="7">
    <source>
        <dbReference type="ARBA" id="ARBA00022723"/>
    </source>
</evidence>
<comment type="subcellular location">
    <subcellularLocation>
        <location evidence="3">Chromosome</location>
    </subcellularLocation>
    <subcellularLocation>
        <location evidence="2">Nucleus</location>
    </subcellularLocation>
</comment>
<dbReference type="PANTHER" id="PTHR10139:SF1">
    <property type="entry name" value="DOUBLE-STRAND BREAK REPAIR PROTEIN MRE11"/>
    <property type="match status" value="1"/>
</dbReference>
<dbReference type="GO" id="GO:0042138">
    <property type="term" value="P:meiotic DNA double-strand break formation"/>
    <property type="evidence" value="ECO:0007669"/>
    <property type="project" value="TreeGrafter"/>
</dbReference>
<keyword evidence="14" id="KW-0539">Nucleus</keyword>
<dbReference type="GO" id="GO:0097552">
    <property type="term" value="P:mitochondrial double-strand break repair via homologous recombination"/>
    <property type="evidence" value="ECO:0007669"/>
    <property type="project" value="TreeGrafter"/>
</dbReference>
<dbReference type="EMBL" id="JAGRRH010000016">
    <property type="protein sequence ID" value="KAG7354176.1"/>
    <property type="molecule type" value="Genomic_DNA"/>
</dbReference>
<feature type="compositionally biased region" description="Acidic residues" evidence="16">
    <location>
        <begin position="726"/>
        <end position="736"/>
    </location>
</feature>
<accession>A0A9K3PPC0</accession>
<evidence type="ECO:0000256" key="6">
    <source>
        <dbReference type="ARBA" id="ARBA00022722"/>
    </source>
</evidence>
<feature type="compositionally biased region" description="Low complexity" evidence="16">
    <location>
        <begin position="665"/>
        <end position="675"/>
    </location>
</feature>
<keyword evidence="9" id="KW-0227">DNA damage</keyword>
<evidence type="ECO:0000256" key="10">
    <source>
        <dbReference type="ARBA" id="ARBA00022801"/>
    </source>
</evidence>
<dbReference type="GO" id="GO:0000724">
    <property type="term" value="P:double-strand break repair via homologous recombination"/>
    <property type="evidence" value="ECO:0007669"/>
    <property type="project" value="TreeGrafter"/>
</dbReference>
<proteinExistence type="inferred from homology"/>
<evidence type="ECO:0000256" key="3">
    <source>
        <dbReference type="ARBA" id="ARBA00004286"/>
    </source>
</evidence>
<name>A0A9K3PPC0_9STRA</name>
<evidence type="ECO:0000256" key="9">
    <source>
        <dbReference type="ARBA" id="ARBA00022763"/>
    </source>
</evidence>
<dbReference type="InterPro" id="IPR003701">
    <property type="entry name" value="Mre11"/>
</dbReference>
<dbReference type="Proteomes" id="UP000693970">
    <property type="component" value="Unassembled WGS sequence"/>
</dbReference>
<dbReference type="Pfam" id="PF00149">
    <property type="entry name" value="Metallophos"/>
    <property type="match status" value="1"/>
</dbReference>
<dbReference type="SMART" id="SM01347">
    <property type="entry name" value="Mre11_DNA_bind"/>
    <property type="match status" value="1"/>
</dbReference>
<keyword evidence="10" id="KW-0378">Hydrolase</keyword>
<dbReference type="CDD" id="cd00840">
    <property type="entry name" value="MPP_Mre11_N"/>
    <property type="match status" value="1"/>
</dbReference>
<dbReference type="GO" id="GO:0035861">
    <property type="term" value="C:site of double-strand break"/>
    <property type="evidence" value="ECO:0007669"/>
    <property type="project" value="TreeGrafter"/>
</dbReference>
<evidence type="ECO:0000313" key="18">
    <source>
        <dbReference type="EMBL" id="KAG7354176.1"/>
    </source>
</evidence>
<protein>
    <submittedName>
        <fullName evidence="18">Metallo-dependent phosphatase-like protein</fullName>
    </submittedName>
</protein>
<feature type="compositionally biased region" description="Acidic residues" evidence="16">
    <location>
        <begin position="640"/>
        <end position="654"/>
    </location>
</feature>
<feature type="region of interest" description="Disordered" evidence="16">
    <location>
        <begin position="1"/>
        <end position="46"/>
    </location>
</feature>
<gene>
    <name evidence="18" type="ORF">IV203_003532</name>
</gene>
<dbReference type="OrthoDB" id="30417at2759"/>
<comment type="caution">
    <text evidence="18">The sequence shown here is derived from an EMBL/GenBank/DDBJ whole genome shotgun (WGS) entry which is preliminary data.</text>
</comment>
<feature type="compositionally biased region" description="Acidic residues" evidence="16">
    <location>
        <begin position="756"/>
        <end position="766"/>
    </location>
</feature>
<dbReference type="InterPro" id="IPR004843">
    <property type="entry name" value="Calcineurin-like_PHP"/>
</dbReference>
<organism evidence="18 19">
    <name type="scientific">Nitzschia inconspicua</name>
    <dbReference type="NCBI Taxonomy" id="303405"/>
    <lineage>
        <taxon>Eukaryota</taxon>
        <taxon>Sar</taxon>
        <taxon>Stramenopiles</taxon>
        <taxon>Ochrophyta</taxon>
        <taxon>Bacillariophyta</taxon>
        <taxon>Bacillariophyceae</taxon>
        <taxon>Bacillariophycidae</taxon>
        <taxon>Bacillariales</taxon>
        <taxon>Bacillariaceae</taxon>
        <taxon>Nitzschia</taxon>
    </lineage>
</organism>
<dbReference type="Pfam" id="PF04152">
    <property type="entry name" value="Mre11_DNA_bind"/>
    <property type="match status" value="1"/>
</dbReference>
<reference evidence="18" key="2">
    <citation type="submission" date="2021-04" db="EMBL/GenBank/DDBJ databases">
        <authorList>
            <person name="Podell S."/>
        </authorList>
    </citation>
    <scope>NUCLEOTIDE SEQUENCE</scope>
    <source>
        <strain evidence="18">Hildebrandi</strain>
    </source>
</reference>
<feature type="region of interest" description="Disordered" evidence="16">
    <location>
        <begin position="601"/>
        <end position="856"/>
    </location>
</feature>
<dbReference type="GO" id="GO:0030870">
    <property type="term" value="C:Mre11 complex"/>
    <property type="evidence" value="ECO:0007669"/>
    <property type="project" value="TreeGrafter"/>
</dbReference>
<keyword evidence="7" id="KW-0479">Metal-binding</keyword>
<feature type="domain" description="Mre11 DNA-binding" evidence="17">
    <location>
        <begin position="382"/>
        <end position="573"/>
    </location>
</feature>
<evidence type="ECO:0000256" key="11">
    <source>
        <dbReference type="ARBA" id="ARBA00022839"/>
    </source>
</evidence>
<evidence type="ECO:0000256" key="14">
    <source>
        <dbReference type="ARBA" id="ARBA00023242"/>
    </source>
</evidence>
<evidence type="ECO:0000256" key="2">
    <source>
        <dbReference type="ARBA" id="ARBA00004123"/>
    </source>
</evidence>
<feature type="compositionally biased region" description="Basic residues" evidence="16">
    <location>
        <begin position="806"/>
        <end position="816"/>
    </location>
</feature>
<comment type="cofactor">
    <cofactor evidence="1">
        <name>Mn(2+)</name>
        <dbReference type="ChEBI" id="CHEBI:29035"/>
    </cofactor>
</comment>
<evidence type="ECO:0000256" key="8">
    <source>
        <dbReference type="ARBA" id="ARBA00022759"/>
    </source>
</evidence>
<dbReference type="GO" id="GO:0006303">
    <property type="term" value="P:double-strand break repair via nonhomologous end joining"/>
    <property type="evidence" value="ECO:0007669"/>
    <property type="project" value="TreeGrafter"/>
</dbReference>
<evidence type="ECO:0000313" key="19">
    <source>
        <dbReference type="Proteomes" id="UP000693970"/>
    </source>
</evidence>
<sequence length="856" mass="96376">MPARGSRRRRRDEEEDFPEETNETNKEVEVDEHDQPMNSSTLTFGRKGLDSSTATHSFISEQHNQEAQGLYVEDPDNDTVRIMLSTDNHVGYAEDDNVRGNDSFAALEEVLYLAKFYRCDMVLLAGDLFHDNRPTRRTLYKTMDIFRRYCMGPDAIQVQIVKTAVDPSTESHSKNKRNSSPFTRGFANYEDEFYSVDLPVFSIHGNHDDPSRDGGNSDLYAALDLLDVANLVNYFGKQEAVDEVRVDPILLKKGNTKVALYGLSNMRDERLNRMWRGEKLSFTQPAPSGGEENGPAWFNILALHQNRDYGRGSKNCIKEDMIPDWFDFVCWGHEHECSIEVQESVVGTFRISQPGSSVATSLVAGEAERKRVGLLDIKESNFRLTAIPLTQVRSFVLGTLNLAQERRLDPDDPKSDIKVSNVMEEKVRVLIHEAREKREELLEAASKEGNILAKYFIDSERHGPPPLKNLIQKEEEVLVRLKVDHTGFPAMNNQRFGAKFVGEVANPTDILLFHRKKADSGSRKTNVKNINPIVPDEIAEMNIEDLIVEELDASDKKLQLMDERKISSALDKYVEKSEAQALNEAINEILTKKQRQLIKSGAMGGSHLSGNEEIDDDDVGEMEKENKCQKPKSRKNQTSQEDDEDDFDDMEEDEAPSKSKRGKPSASSKRGTTTTSRKKKRDEYDDDDNELDDEDISIVEKSKSRSKAPTSRAAGGRGRKNVSYAEDSEDDEDMEMEPPPKSKRATKKPIDRSLDVDSDDDDDDDSPPPKKKAARGRATAAPSKSKKSTSSSGKSLSQSQLSFTSTKRKPATKSRNQRNDDDSDDDEDFITPSARSSGRYDDDDDWGTAKSNSTFD</sequence>
<dbReference type="PANTHER" id="PTHR10139">
    <property type="entry name" value="DOUBLE-STRAND BREAK REPAIR PROTEIN MRE11"/>
    <property type="match status" value="1"/>
</dbReference>
<feature type="compositionally biased region" description="Low complexity" evidence="16">
    <location>
        <begin position="776"/>
        <end position="805"/>
    </location>
</feature>
<keyword evidence="11" id="KW-0269">Exonuclease</keyword>
<dbReference type="GO" id="GO:0000014">
    <property type="term" value="F:single-stranded DNA endodeoxyribonuclease activity"/>
    <property type="evidence" value="ECO:0007669"/>
    <property type="project" value="TreeGrafter"/>
</dbReference>
<feature type="compositionally biased region" description="Basic residues" evidence="16">
    <location>
        <begin position="1"/>
        <end position="10"/>
    </location>
</feature>
<feature type="compositionally biased region" description="Acidic residues" evidence="16">
    <location>
        <begin position="684"/>
        <end position="697"/>
    </location>
</feature>
<evidence type="ECO:0000256" key="12">
    <source>
        <dbReference type="ARBA" id="ARBA00023204"/>
    </source>
</evidence>
<dbReference type="InterPro" id="IPR041796">
    <property type="entry name" value="Mre11_N"/>
</dbReference>
<evidence type="ECO:0000256" key="15">
    <source>
        <dbReference type="ARBA" id="ARBA00023254"/>
    </source>
</evidence>
<keyword evidence="13" id="KW-0464">Manganese</keyword>
<evidence type="ECO:0000256" key="1">
    <source>
        <dbReference type="ARBA" id="ARBA00001936"/>
    </source>
</evidence>
<evidence type="ECO:0000256" key="16">
    <source>
        <dbReference type="SAM" id="MobiDB-lite"/>
    </source>
</evidence>
<keyword evidence="19" id="KW-1185">Reference proteome</keyword>
<dbReference type="PIRSF" id="PIRSF000882">
    <property type="entry name" value="DSB_repair_MRE11"/>
    <property type="match status" value="1"/>
</dbReference>
<comment type="similarity">
    <text evidence="4">Belongs to the MRE11/RAD32 family.</text>
</comment>
<keyword evidence="8" id="KW-0255">Endonuclease</keyword>
<evidence type="ECO:0000256" key="4">
    <source>
        <dbReference type="ARBA" id="ARBA00009028"/>
    </source>
</evidence>
<feature type="compositionally biased region" description="Acidic residues" evidence="16">
    <location>
        <begin position="13"/>
        <end position="22"/>
    </location>
</feature>
<evidence type="ECO:0000259" key="17">
    <source>
        <dbReference type="SMART" id="SM01347"/>
    </source>
</evidence>
<evidence type="ECO:0000256" key="13">
    <source>
        <dbReference type="ARBA" id="ARBA00023211"/>
    </source>
</evidence>
<keyword evidence="6" id="KW-0540">Nuclease</keyword>
<keyword evidence="15" id="KW-0469">Meiosis</keyword>
<keyword evidence="5" id="KW-0158">Chromosome</keyword>
<dbReference type="AlphaFoldDB" id="A0A9K3PPC0"/>
<dbReference type="InterPro" id="IPR007281">
    <property type="entry name" value="Mre11_DNA-bd"/>
</dbReference>
<dbReference type="GO" id="GO:0007095">
    <property type="term" value="P:mitotic G2 DNA damage checkpoint signaling"/>
    <property type="evidence" value="ECO:0007669"/>
    <property type="project" value="TreeGrafter"/>
</dbReference>
<evidence type="ECO:0000256" key="5">
    <source>
        <dbReference type="ARBA" id="ARBA00022454"/>
    </source>
</evidence>
<reference evidence="18" key="1">
    <citation type="journal article" date="2021" name="Sci. Rep.">
        <title>Diploid genomic architecture of Nitzschia inconspicua, an elite biomass production diatom.</title>
        <authorList>
            <person name="Oliver A."/>
            <person name="Podell S."/>
            <person name="Pinowska A."/>
            <person name="Traller J.C."/>
            <person name="Smith S.R."/>
            <person name="McClure R."/>
            <person name="Beliaev A."/>
            <person name="Bohutskyi P."/>
            <person name="Hill E.A."/>
            <person name="Rabines A."/>
            <person name="Zheng H."/>
            <person name="Allen L.Z."/>
            <person name="Kuo A."/>
            <person name="Grigoriev I.V."/>
            <person name="Allen A.E."/>
            <person name="Hazlebeck D."/>
            <person name="Allen E.E."/>
        </authorList>
    </citation>
    <scope>NUCLEOTIDE SEQUENCE</scope>
    <source>
        <strain evidence="18">Hildebrandi</strain>
    </source>
</reference>
<keyword evidence="12" id="KW-0234">DNA repair</keyword>